<protein>
    <submittedName>
        <fullName evidence="1">Uncharacterized protein</fullName>
    </submittedName>
</protein>
<evidence type="ECO:0000313" key="2">
    <source>
        <dbReference type="Proteomes" id="UP000036802"/>
    </source>
</evidence>
<accession>A0A0L7CTD7</accession>
<evidence type="ECO:0000313" key="1">
    <source>
        <dbReference type="EMBL" id="KOA62866.1"/>
    </source>
</evidence>
<proteinExistence type="predicted"/>
<dbReference type="EMBL" id="AVQC01000023">
    <property type="protein sequence ID" value="KOA62866.1"/>
    <property type="molecule type" value="Genomic_DNA"/>
</dbReference>
<organism evidence="1 2">
    <name type="scientific">Bifidobacterium breve MCC 1114</name>
    <dbReference type="NCBI Taxonomy" id="1365964"/>
    <lineage>
        <taxon>Bacteria</taxon>
        <taxon>Bacillati</taxon>
        <taxon>Actinomycetota</taxon>
        <taxon>Actinomycetes</taxon>
        <taxon>Bifidobacteriales</taxon>
        <taxon>Bifidobacteriaceae</taxon>
        <taxon>Bifidobacterium</taxon>
    </lineage>
</organism>
<dbReference type="Proteomes" id="UP000036802">
    <property type="component" value="Unassembled WGS sequence"/>
</dbReference>
<comment type="caution">
    <text evidence="1">The sequence shown here is derived from an EMBL/GenBank/DDBJ whole genome shotgun (WGS) entry which is preliminary data.</text>
</comment>
<sequence>MGLYHLDIIANSMGALKLNSGRIWTLDGNGKYNGHDCGTGLCENSSDRHQAFLFT</sequence>
<dbReference type="PATRIC" id="fig|1365964.3.peg.2067"/>
<dbReference type="AlphaFoldDB" id="A0A0L7CTD7"/>
<gene>
    <name evidence="1" type="ORF">BBM1114_10205</name>
</gene>
<name>A0A0L7CTD7_BIFBR</name>
<reference evidence="1 2" key="1">
    <citation type="journal article" date="2015" name="Int J Genomics">
        <title>Comparative Genomics Revealed Genetic Diversity and Species/Strain-Level Differences in Carbohydrate Metabolism of Three Probiotic Bifidobacterial Species.</title>
        <authorList>
            <person name="Odamaki T."/>
            <person name="Horigome A."/>
            <person name="Sugahara H."/>
            <person name="Hashikura N."/>
            <person name="Minami J."/>
            <person name="Xiao J.Z."/>
            <person name="Abe F."/>
        </authorList>
    </citation>
    <scope>NUCLEOTIDE SEQUENCE [LARGE SCALE GENOMIC DNA]</scope>
    <source>
        <strain evidence="1 2">MCC 1114</strain>
    </source>
</reference>